<dbReference type="PANTHER" id="PTHR35333:SF3">
    <property type="entry name" value="BETA-LACTAMASE-TYPE TRANSPEPTIDASE FOLD CONTAINING PROTEIN"/>
    <property type="match status" value="1"/>
</dbReference>
<feature type="compositionally biased region" description="Basic and acidic residues" evidence="6">
    <location>
        <begin position="152"/>
        <end position="161"/>
    </location>
</feature>
<dbReference type="PROSITE" id="PS51257">
    <property type="entry name" value="PROKAR_LIPOPROTEIN"/>
    <property type="match status" value="1"/>
</dbReference>
<dbReference type="AlphaFoldDB" id="A0A7W7T5E5"/>
<dbReference type="PRINTS" id="PR00118">
    <property type="entry name" value="BLACTAMASEA"/>
</dbReference>
<feature type="domain" description="Beta-lactamase class A catalytic" evidence="7">
    <location>
        <begin position="48"/>
        <end position="260"/>
    </location>
</feature>
<dbReference type="GO" id="GO:0030655">
    <property type="term" value="P:beta-lactam antibiotic catabolic process"/>
    <property type="evidence" value="ECO:0007669"/>
    <property type="project" value="InterPro"/>
</dbReference>
<evidence type="ECO:0000256" key="5">
    <source>
        <dbReference type="RuleBase" id="RU361140"/>
    </source>
</evidence>
<dbReference type="RefSeq" id="WP_184670693.1">
    <property type="nucleotide sequence ID" value="NZ_BAABAI010000022.1"/>
</dbReference>
<dbReference type="PROSITE" id="PS00146">
    <property type="entry name" value="BETA_LACTAMASE_A"/>
    <property type="match status" value="1"/>
</dbReference>
<dbReference type="GO" id="GO:0046677">
    <property type="term" value="P:response to antibiotic"/>
    <property type="evidence" value="ECO:0007669"/>
    <property type="project" value="UniProtKB-UniRule"/>
</dbReference>
<comment type="caution">
    <text evidence="8">The sequence shown here is derived from an EMBL/GenBank/DDBJ whole genome shotgun (WGS) entry which is preliminary data.</text>
</comment>
<keyword evidence="9" id="KW-1185">Reference proteome</keyword>
<dbReference type="NCBIfam" id="NF033103">
    <property type="entry name" value="bla_class_A"/>
    <property type="match status" value="1"/>
</dbReference>
<evidence type="ECO:0000313" key="8">
    <source>
        <dbReference type="EMBL" id="MBB4966596.1"/>
    </source>
</evidence>
<protein>
    <recommendedName>
        <fullName evidence="2 5">Beta-lactamase</fullName>
        <ecNumber evidence="2 5">3.5.2.6</ecNumber>
    </recommendedName>
</protein>
<dbReference type="InterPro" id="IPR000871">
    <property type="entry name" value="Beta-lactam_class-A"/>
</dbReference>
<comment type="similarity">
    <text evidence="1 5">Belongs to the class-A beta-lactamase family.</text>
</comment>
<evidence type="ECO:0000256" key="4">
    <source>
        <dbReference type="ARBA" id="ARBA00023251"/>
    </source>
</evidence>
<dbReference type="InterPro" id="IPR045155">
    <property type="entry name" value="Beta-lactam_cat"/>
</dbReference>
<dbReference type="InterPro" id="IPR012338">
    <property type="entry name" value="Beta-lactam/transpept-like"/>
</dbReference>
<comment type="catalytic activity">
    <reaction evidence="5">
        <text>a beta-lactam + H2O = a substituted beta-amino acid</text>
        <dbReference type="Rhea" id="RHEA:20401"/>
        <dbReference type="ChEBI" id="CHEBI:15377"/>
        <dbReference type="ChEBI" id="CHEBI:35627"/>
        <dbReference type="ChEBI" id="CHEBI:140347"/>
        <dbReference type="EC" id="3.5.2.6"/>
    </reaction>
</comment>
<accession>A0A7W7T5E5</accession>
<keyword evidence="3 5" id="KW-0378">Hydrolase</keyword>
<proteinExistence type="inferred from homology"/>
<dbReference type="Gene3D" id="3.40.710.10">
    <property type="entry name" value="DD-peptidase/beta-lactamase superfamily"/>
    <property type="match status" value="1"/>
</dbReference>
<dbReference type="InterPro" id="IPR023650">
    <property type="entry name" value="Beta-lactam_class-A_AS"/>
</dbReference>
<evidence type="ECO:0000256" key="2">
    <source>
        <dbReference type="ARBA" id="ARBA00012865"/>
    </source>
</evidence>
<dbReference type="EC" id="3.5.2.6" evidence="2 5"/>
<reference evidence="8 9" key="1">
    <citation type="submission" date="2020-08" db="EMBL/GenBank/DDBJ databases">
        <title>Sequencing the genomes of 1000 actinobacteria strains.</title>
        <authorList>
            <person name="Klenk H.-P."/>
        </authorList>
    </citation>
    <scope>NUCLEOTIDE SEQUENCE [LARGE SCALE GENOMIC DNA]</scope>
    <source>
        <strain evidence="8 9">DSM 45084</strain>
    </source>
</reference>
<dbReference type="SUPFAM" id="SSF56601">
    <property type="entry name" value="beta-lactamase/transpeptidase-like"/>
    <property type="match status" value="1"/>
</dbReference>
<dbReference type="PANTHER" id="PTHR35333">
    <property type="entry name" value="BETA-LACTAMASE"/>
    <property type="match status" value="1"/>
</dbReference>
<name>A0A7W7T5E5_9PSEU</name>
<dbReference type="Proteomes" id="UP000542674">
    <property type="component" value="Unassembled WGS sequence"/>
</dbReference>
<keyword evidence="4 5" id="KW-0046">Antibiotic resistance</keyword>
<evidence type="ECO:0000259" key="7">
    <source>
        <dbReference type="Pfam" id="PF13354"/>
    </source>
</evidence>
<gene>
    <name evidence="8" type="ORF">F4559_003955</name>
</gene>
<evidence type="ECO:0000256" key="6">
    <source>
        <dbReference type="SAM" id="MobiDB-lite"/>
    </source>
</evidence>
<organism evidence="8 9">
    <name type="scientific">Saccharothrix violaceirubra</name>
    <dbReference type="NCBI Taxonomy" id="413306"/>
    <lineage>
        <taxon>Bacteria</taxon>
        <taxon>Bacillati</taxon>
        <taxon>Actinomycetota</taxon>
        <taxon>Actinomycetes</taxon>
        <taxon>Pseudonocardiales</taxon>
        <taxon>Pseudonocardiaceae</taxon>
        <taxon>Saccharothrix</taxon>
    </lineage>
</organism>
<dbReference type="GO" id="GO:0008800">
    <property type="term" value="F:beta-lactamase activity"/>
    <property type="evidence" value="ECO:0007669"/>
    <property type="project" value="UniProtKB-UniRule"/>
</dbReference>
<evidence type="ECO:0000256" key="3">
    <source>
        <dbReference type="ARBA" id="ARBA00022801"/>
    </source>
</evidence>
<feature type="region of interest" description="Disordered" evidence="6">
    <location>
        <begin position="152"/>
        <end position="179"/>
    </location>
</feature>
<evidence type="ECO:0000256" key="1">
    <source>
        <dbReference type="ARBA" id="ARBA00009009"/>
    </source>
</evidence>
<evidence type="ECO:0000313" key="9">
    <source>
        <dbReference type="Proteomes" id="UP000542674"/>
    </source>
</evidence>
<sequence>MIVPRVVALLVLLSACSTPDDRVTATASAPPPDPAFVELERRFDAQVGVYAVDTGSNREVSYRADQRFAFASTFKALAAGLVLKAHEGGLDRVFRYSPAEIVDHSPVASGKTGLTVLETCDAAVRYSDNTAGNLLLRDLGGPKGFTAALRDLGDETTRSNRTEPTLNDTSPGDFRDTSTPRALATTLRTLLTTDRLPDTPKSILLDLLHRNTTGDKTIRAGTPEGWTVGDKTGTAAYGTRTDIAVVTPPGRAPILLAVLTTHTNKDASSDDALVAEAIRMALEHFS</sequence>
<dbReference type="EMBL" id="JACHJS010000001">
    <property type="protein sequence ID" value="MBB4966596.1"/>
    <property type="molecule type" value="Genomic_DNA"/>
</dbReference>
<dbReference type="Pfam" id="PF13354">
    <property type="entry name" value="Beta-lactamase2"/>
    <property type="match status" value="1"/>
</dbReference>